<reference evidence="2 3" key="1">
    <citation type="submission" date="2018-11" db="EMBL/GenBank/DDBJ databases">
        <title>Complete Genome Sequence of Vbrio mediterranei 117-T6: a Potential Pathogen Bacteria Isolated from the Conchocelis of Pyropia.</title>
        <authorList>
            <person name="Liu Q."/>
        </authorList>
    </citation>
    <scope>NUCLEOTIDE SEQUENCE [LARGE SCALE GENOMIC DNA]</scope>
    <source>
        <strain evidence="2 3">117-T6</strain>
    </source>
</reference>
<feature type="region of interest" description="Disordered" evidence="1">
    <location>
        <begin position="409"/>
        <end position="460"/>
    </location>
</feature>
<evidence type="ECO:0008006" key="4">
    <source>
        <dbReference type="Google" id="ProtNLM"/>
    </source>
</evidence>
<sequence>MSRIKNAWLAIRGRPLPSAPNTAGNQHGEKTSEKGHIADPERSVQYLYEQMQIDPNLRASIVMLRHMDRIDPRVKKIHRRIARDATKGGLKLHWIGKESARVNKLWQQFMLRLQLNNRSKLMSDASGLAKEGNLPLQWVVNELSQVTSSIRMPTETIIPIVDQSGRFKNVKQAFRQVDPLTYQELCTFPLWQLTVSRLDPDNYDDMGCMGRPYLDASRSIWQKLIMTEEDLVIRRRTRAPQKLAHSLDGADQKALDEYRERVEGQSGEIATDFYGNKLTVSAVGGDANMEQIADITLLVDAFFSGAPAPKGLFGYVDGLARDVLEDLKRDYYEEIDTLQDALAYVYEDGFKLQLLLAGLNPDSFQFQIQFVERMTDSKNQRADLALKYQALGMPRKLAWESAGVDVQRAEAMREEEANSKDPYPEHNELDDEDDEKQKPNVSITPNNQPKGESATSISNG</sequence>
<gene>
    <name evidence="2" type="ORF">ECB94_03940</name>
</gene>
<name>A0A3G4V7M7_9VIBR</name>
<organism evidence="2 3">
    <name type="scientific">Vibrio mediterranei</name>
    <dbReference type="NCBI Taxonomy" id="689"/>
    <lineage>
        <taxon>Bacteria</taxon>
        <taxon>Pseudomonadati</taxon>
        <taxon>Pseudomonadota</taxon>
        <taxon>Gammaproteobacteria</taxon>
        <taxon>Vibrionales</taxon>
        <taxon>Vibrionaceae</taxon>
        <taxon>Vibrio</taxon>
    </lineage>
</organism>
<dbReference type="RefSeq" id="WP_124940052.1">
    <property type="nucleotide sequence ID" value="NZ_CP033577.1"/>
</dbReference>
<feature type="compositionally biased region" description="Polar residues" evidence="1">
    <location>
        <begin position="439"/>
        <end position="460"/>
    </location>
</feature>
<proteinExistence type="predicted"/>
<protein>
    <recommendedName>
        <fullName evidence="4">Phage portal protein</fullName>
    </recommendedName>
</protein>
<accession>A0A3G4V7M7</accession>
<evidence type="ECO:0000313" key="3">
    <source>
        <dbReference type="Proteomes" id="UP000279760"/>
    </source>
</evidence>
<dbReference type="AlphaFoldDB" id="A0A3G4V7M7"/>
<evidence type="ECO:0000256" key="1">
    <source>
        <dbReference type="SAM" id="MobiDB-lite"/>
    </source>
</evidence>
<feature type="region of interest" description="Disordered" evidence="1">
    <location>
        <begin position="14"/>
        <end position="37"/>
    </location>
</feature>
<evidence type="ECO:0000313" key="2">
    <source>
        <dbReference type="EMBL" id="AYV20505.1"/>
    </source>
</evidence>
<dbReference type="EMBL" id="CP033577">
    <property type="protein sequence ID" value="AYV20505.1"/>
    <property type="molecule type" value="Genomic_DNA"/>
</dbReference>
<feature type="compositionally biased region" description="Basic and acidic residues" evidence="1">
    <location>
        <begin position="27"/>
        <end position="37"/>
    </location>
</feature>
<feature type="compositionally biased region" description="Basic and acidic residues" evidence="1">
    <location>
        <begin position="409"/>
        <end position="427"/>
    </location>
</feature>
<dbReference type="Proteomes" id="UP000279760">
    <property type="component" value="Chromosome 1"/>
</dbReference>